<feature type="transmembrane region" description="Helical" evidence="1">
    <location>
        <begin position="77"/>
        <end position="96"/>
    </location>
</feature>
<keyword evidence="1" id="KW-0472">Membrane</keyword>
<sequence>MLLSQAASTQHIDVTDMENNHRSFCNDLAIVNEKQERRVRYHETRAQNLTIAYLILLGINTIAISHRSSTSLQCKNWWVPFTISLSSSIIYFMTFLNTVSKFYWTQYHLDLNYLDLQVIRTRIREAEFETKCHSTSEQKLDPVVLFKRKLYIAITVSALIAITVIQLYACRVLLC</sequence>
<accession>A0AAN7IGT3</accession>
<gene>
    <name evidence="2" type="ORF">RGQ29_029993</name>
</gene>
<evidence type="ECO:0000313" key="3">
    <source>
        <dbReference type="Proteomes" id="UP001324115"/>
    </source>
</evidence>
<reference evidence="2 3" key="1">
    <citation type="journal article" date="2023" name="G3 (Bethesda)">
        <title>A haplotype-resolved chromosome-scale genome for Quercus rubra L. provides insights into the genetics of adaptive traits for red oak species.</title>
        <authorList>
            <person name="Kapoor B."/>
            <person name="Jenkins J."/>
            <person name="Schmutz J."/>
            <person name="Zhebentyayeva T."/>
            <person name="Kuelheim C."/>
            <person name="Coggeshall M."/>
            <person name="Heim C."/>
            <person name="Lasky J.R."/>
            <person name="Leites L."/>
            <person name="Islam-Faridi N."/>
            <person name="Romero-Severson J."/>
            <person name="DeLeo V.L."/>
            <person name="Lucas S.M."/>
            <person name="Lazic D."/>
            <person name="Gailing O."/>
            <person name="Carlson J."/>
            <person name="Staton M."/>
        </authorList>
    </citation>
    <scope>NUCLEOTIDE SEQUENCE [LARGE SCALE GENOMIC DNA]</scope>
    <source>
        <strain evidence="2">Pseudo-F2</strain>
    </source>
</reference>
<feature type="transmembrane region" description="Helical" evidence="1">
    <location>
        <begin position="46"/>
        <end position="65"/>
    </location>
</feature>
<proteinExistence type="predicted"/>
<dbReference type="PANTHER" id="PTHR33287">
    <property type="entry name" value="OS03G0453550 PROTEIN"/>
    <property type="match status" value="1"/>
</dbReference>
<evidence type="ECO:0000313" key="2">
    <source>
        <dbReference type="EMBL" id="KAK4571395.1"/>
    </source>
</evidence>
<comment type="caution">
    <text evidence="2">The sequence shown here is derived from an EMBL/GenBank/DDBJ whole genome shotgun (WGS) entry which is preliminary data.</text>
</comment>
<dbReference type="Proteomes" id="UP001324115">
    <property type="component" value="Unassembled WGS sequence"/>
</dbReference>
<dbReference type="PANTHER" id="PTHR33287:SF8">
    <property type="entry name" value="TRANSMEMBRANE PROTEIN 188"/>
    <property type="match status" value="1"/>
</dbReference>
<feature type="transmembrane region" description="Helical" evidence="1">
    <location>
        <begin position="150"/>
        <end position="169"/>
    </location>
</feature>
<keyword evidence="1" id="KW-0812">Transmembrane</keyword>
<evidence type="ECO:0000256" key="1">
    <source>
        <dbReference type="SAM" id="Phobius"/>
    </source>
</evidence>
<protein>
    <submittedName>
        <fullName evidence="2">Uncharacterized protein</fullName>
    </submittedName>
</protein>
<keyword evidence="3" id="KW-1185">Reference proteome</keyword>
<dbReference type="EMBL" id="JAXUIC010000009">
    <property type="protein sequence ID" value="KAK4571395.1"/>
    <property type="molecule type" value="Genomic_DNA"/>
</dbReference>
<keyword evidence="1" id="KW-1133">Transmembrane helix</keyword>
<name>A0AAN7IGT3_QUERU</name>
<organism evidence="2 3">
    <name type="scientific">Quercus rubra</name>
    <name type="common">Northern red oak</name>
    <name type="synonym">Quercus borealis</name>
    <dbReference type="NCBI Taxonomy" id="3512"/>
    <lineage>
        <taxon>Eukaryota</taxon>
        <taxon>Viridiplantae</taxon>
        <taxon>Streptophyta</taxon>
        <taxon>Embryophyta</taxon>
        <taxon>Tracheophyta</taxon>
        <taxon>Spermatophyta</taxon>
        <taxon>Magnoliopsida</taxon>
        <taxon>eudicotyledons</taxon>
        <taxon>Gunneridae</taxon>
        <taxon>Pentapetalae</taxon>
        <taxon>rosids</taxon>
        <taxon>fabids</taxon>
        <taxon>Fagales</taxon>
        <taxon>Fagaceae</taxon>
        <taxon>Quercus</taxon>
    </lineage>
</organism>
<dbReference type="AlphaFoldDB" id="A0AAN7IGT3"/>